<dbReference type="EMBL" id="LJIJ01002258">
    <property type="protein sequence ID" value="ODM89984.1"/>
    <property type="molecule type" value="Genomic_DNA"/>
</dbReference>
<organism evidence="4 5">
    <name type="scientific">Orchesella cincta</name>
    <name type="common">Springtail</name>
    <name type="synonym">Podura cincta</name>
    <dbReference type="NCBI Taxonomy" id="48709"/>
    <lineage>
        <taxon>Eukaryota</taxon>
        <taxon>Metazoa</taxon>
        <taxon>Ecdysozoa</taxon>
        <taxon>Arthropoda</taxon>
        <taxon>Hexapoda</taxon>
        <taxon>Collembola</taxon>
        <taxon>Entomobryomorpha</taxon>
        <taxon>Entomobryoidea</taxon>
        <taxon>Orchesellidae</taxon>
        <taxon>Orchesellinae</taxon>
        <taxon>Orchesella</taxon>
    </lineage>
</organism>
<dbReference type="Gene3D" id="1.10.1200.10">
    <property type="entry name" value="ACP-like"/>
    <property type="match status" value="1"/>
</dbReference>
<dbReference type="Gene3D" id="3.30.300.30">
    <property type="match status" value="1"/>
</dbReference>
<keyword evidence="2" id="KW-0597">Phosphoprotein</keyword>
<evidence type="ECO:0000256" key="1">
    <source>
        <dbReference type="ARBA" id="ARBA00022450"/>
    </source>
</evidence>
<keyword evidence="1" id="KW-0596">Phosphopantetheine</keyword>
<dbReference type="PROSITE" id="PS50075">
    <property type="entry name" value="CARRIER"/>
    <property type="match status" value="1"/>
</dbReference>
<evidence type="ECO:0000313" key="5">
    <source>
        <dbReference type="Proteomes" id="UP000094527"/>
    </source>
</evidence>
<evidence type="ECO:0000259" key="3">
    <source>
        <dbReference type="PROSITE" id="PS50075"/>
    </source>
</evidence>
<dbReference type="InterPro" id="IPR009081">
    <property type="entry name" value="PP-bd_ACP"/>
</dbReference>
<dbReference type="InterPro" id="IPR045851">
    <property type="entry name" value="AMP-bd_C_sf"/>
</dbReference>
<gene>
    <name evidence="4" type="ORF">Ocin01_16698</name>
</gene>
<dbReference type="Gene3D" id="3.40.630.30">
    <property type="match status" value="1"/>
</dbReference>
<dbReference type="PROSITE" id="PS00455">
    <property type="entry name" value="AMP_BINDING"/>
    <property type="match status" value="1"/>
</dbReference>
<dbReference type="InterPro" id="IPR042099">
    <property type="entry name" value="ANL_N_sf"/>
</dbReference>
<dbReference type="InterPro" id="IPR036736">
    <property type="entry name" value="ACP-like_sf"/>
</dbReference>
<dbReference type="SUPFAM" id="SSF56801">
    <property type="entry name" value="Acetyl-CoA synthetase-like"/>
    <property type="match status" value="1"/>
</dbReference>
<accession>A0A1D2MAT5</accession>
<dbReference type="Proteomes" id="UP000094527">
    <property type="component" value="Unassembled WGS sequence"/>
</dbReference>
<protein>
    <submittedName>
        <fullName evidence="4">Mycosubtilin synthase subunit C</fullName>
    </submittedName>
</protein>
<reference evidence="4 5" key="1">
    <citation type="journal article" date="2016" name="Genome Biol. Evol.">
        <title>Gene Family Evolution Reflects Adaptation to Soil Environmental Stressors in the Genome of the Collembolan Orchesella cincta.</title>
        <authorList>
            <person name="Faddeeva-Vakhrusheva A."/>
            <person name="Derks M.F."/>
            <person name="Anvar S.Y."/>
            <person name="Agamennone V."/>
            <person name="Suring W."/>
            <person name="Smit S."/>
            <person name="van Straalen N.M."/>
            <person name="Roelofs D."/>
        </authorList>
    </citation>
    <scope>NUCLEOTIDE SEQUENCE [LARGE SCALE GENOMIC DNA]</scope>
    <source>
        <tissue evidence="4">Mixed pool</tissue>
    </source>
</reference>
<dbReference type="OrthoDB" id="7440309at2759"/>
<sequence length="879" mass="98038">MEYSNQGKSALQGPTKKFPSTTVIQYFQLGLTNGRIEPNNLAVVDGEKQLTFQQLDDISTKIANVISEAVRDTSNHNPDGDCVIGVCIEPSDRLIAILFGILKAGAAYVPFDISFPKNRIGKMVSDCRPLLVICDGKRNILAKFDSVTNLTKVLRTDELYKKMETIESNEANDGNKGENETAIVMYTSGSSGEPKGVRLSHKATLNRLEWQWDKFPFAPSEKCVFKTALTFGDAIAEIFGPLLQGFPVIVFDKTVASQPPLLMQKLHAYDITRVVVVPSMLKAIFQTIEIVGKDEGRKLLSSVRLWVCSGEALSYNLLKEFFENFPENFTLCNFYGSTELTADVTFVSFTTLQDVELKVLEKKHVEQGQTGEVFVAGCNLAKGYVGISDSDKFLDNPFDKASGVILFLDFAKLFRTGDFGSLALLPNGEPAIMYAGRMDSQIKVRAQRVDLSEIELAISGLESVSKVKVLCHHPGESDQTIIAYIVINPSHATVDKLTQEINEILREHERPVIRFLDEIPLLPVNGKTDRQRLLNLFAAEQETREEFDDWSSLAISEEELPIAKSLFNIISAVTLTSFHTIAENLDDSFFNIGGSSLNAVVVIVKLRDIGYFISIPDFTSAQTIREILSRISPKEIEPGTENQENKEYSVSPLTEKDKNDAVHIISYSFARKGDLEAYVNVPYKDFAYMIKSIWQSIVEKQLSFIVRSAINGEPVGVGLNFDIFDEPVQWKSKSFGKSMKLQFAPKMAYKMGSKIAYNSLKLGVVESQQKSMLPQGKGKLLHTFMLGVSENVDDSEKVLLIELMEEQNLLIAKENKFEGVFTTNSNPLTQQIGRDLHGYETLNEYQVNKYVAPDGAKPFELAPDSFKIICCWKNLITAL</sequence>
<evidence type="ECO:0000256" key="2">
    <source>
        <dbReference type="ARBA" id="ARBA00022553"/>
    </source>
</evidence>
<dbReference type="PANTHER" id="PTHR44845:SF6">
    <property type="entry name" value="BETA-ALANINE-ACTIVATING ENZYME"/>
    <property type="match status" value="1"/>
</dbReference>
<evidence type="ECO:0000313" key="4">
    <source>
        <dbReference type="EMBL" id="ODM89984.1"/>
    </source>
</evidence>
<feature type="domain" description="Carrier" evidence="3">
    <location>
        <begin position="557"/>
        <end position="635"/>
    </location>
</feature>
<dbReference type="SUPFAM" id="SSF47336">
    <property type="entry name" value="ACP-like"/>
    <property type="match status" value="1"/>
</dbReference>
<proteinExistence type="predicted"/>
<dbReference type="OMA" id="DICAVTI"/>
<comment type="caution">
    <text evidence="4">The sequence shown here is derived from an EMBL/GenBank/DDBJ whole genome shotgun (WGS) entry which is preliminary data.</text>
</comment>
<dbReference type="InterPro" id="IPR000873">
    <property type="entry name" value="AMP-dep_synth/lig_dom"/>
</dbReference>
<dbReference type="Pfam" id="PF00501">
    <property type="entry name" value="AMP-binding"/>
    <property type="match status" value="1"/>
</dbReference>
<dbReference type="AlphaFoldDB" id="A0A1D2MAT5"/>
<name>A0A1D2MAT5_ORCCI</name>
<keyword evidence="5" id="KW-1185">Reference proteome</keyword>
<dbReference type="PANTHER" id="PTHR44845">
    <property type="entry name" value="CARRIER DOMAIN-CONTAINING PROTEIN"/>
    <property type="match status" value="1"/>
</dbReference>
<dbReference type="InterPro" id="IPR020845">
    <property type="entry name" value="AMP-binding_CS"/>
</dbReference>
<dbReference type="Gene3D" id="3.40.50.12780">
    <property type="entry name" value="N-terminal domain of ligase-like"/>
    <property type="match status" value="1"/>
</dbReference>
<dbReference type="STRING" id="48709.A0A1D2MAT5"/>
<dbReference type="Pfam" id="PF00550">
    <property type="entry name" value="PP-binding"/>
    <property type="match status" value="1"/>
</dbReference>